<comment type="caution">
    <text evidence="1">The sequence shown here is derived from an EMBL/GenBank/DDBJ whole genome shotgun (WGS) entry which is preliminary data.</text>
</comment>
<reference evidence="2" key="1">
    <citation type="submission" date="2022-10" db="EMBL/GenBank/DDBJ databases">
        <title>Genome assembly of Pristionchus species.</title>
        <authorList>
            <person name="Yoshida K."/>
            <person name="Sommer R.J."/>
        </authorList>
    </citation>
    <scope>NUCLEOTIDE SEQUENCE [LARGE SCALE GENOMIC DNA]</scope>
    <source>
        <strain evidence="2">RS5460</strain>
    </source>
</reference>
<protein>
    <submittedName>
        <fullName evidence="1">Uncharacterized protein</fullName>
    </submittedName>
</protein>
<name>A0AAN5C6Y7_9BILA</name>
<dbReference type="EMBL" id="BTRK01000001">
    <property type="protein sequence ID" value="GMR31234.1"/>
    <property type="molecule type" value="Genomic_DNA"/>
</dbReference>
<keyword evidence="2" id="KW-1185">Reference proteome</keyword>
<accession>A0AAN5C6Y7</accession>
<feature type="non-terminal residue" evidence="1">
    <location>
        <position position="78"/>
    </location>
</feature>
<dbReference type="Proteomes" id="UP001328107">
    <property type="component" value="Unassembled WGS sequence"/>
</dbReference>
<evidence type="ECO:0000313" key="1">
    <source>
        <dbReference type="EMBL" id="GMR31234.1"/>
    </source>
</evidence>
<gene>
    <name evidence="1" type="ORF">PMAYCL1PPCAC_01429</name>
</gene>
<evidence type="ECO:0000313" key="2">
    <source>
        <dbReference type="Proteomes" id="UP001328107"/>
    </source>
</evidence>
<dbReference type="AlphaFoldDB" id="A0AAN5C6Y7"/>
<feature type="non-terminal residue" evidence="1">
    <location>
        <position position="1"/>
    </location>
</feature>
<proteinExistence type="predicted"/>
<sequence>PPMSGKQYPIDLNRTAPEALPRHELSFEGHTASDSESYTSTGPKIWCSRCGGEHPLLTRKNWRKIKEKKEEEKAKEEE</sequence>
<organism evidence="1 2">
    <name type="scientific">Pristionchus mayeri</name>
    <dbReference type="NCBI Taxonomy" id="1317129"/>
    <lineage>
        <taxon>Eukaryota</taxon>
        <taxon>Metazoa</taxon>
        <taxon>Ecdysozoa</taxon>
        <taxon>Nematoda</taxon>
        <taxon>Chromadorea</taxon>
        <taxon>Rhabditida</taxon>
        <taxon>Rhabditina</taxon>
        <taxon>Diplogasteromorpha</taxon>
        <taxon>Diplogasteroidea</taxon>
        <taxon>Neodiplogasteridae</taxon>
        <taxon>Pristionchus</taxon>
    </lineage>
</organism>